<evidence type="ECO:0000259" key="15">
    <source>
        <dbReference type="PROSITE" id="PS50975"/>
    </source>
</evidence>
<evidence type="ECO:0000256" key="11">
    <source>
        <dbReference type="ARBA" id="ARBA00023211"/>
    </source>
</evidence>
<keyword evidence="9 13" id="KW-0133">Cell shape</keyword>
<evidence type="ECO:0000256" key="10">
    <source>
        <dbReference type="ARBA" id="ARBA00022984"/>
    </source>
</evidence>
<keyword evidence="4 13" id="KW-0436">Ligase</keyword>
<comment type="similarity">
    <text evidence="3 13">Belongs to the D-alanine--D-alanine ligase family.</text>
</comment>
<dbReference type="InterPro" id="IPR011761">
    <property type="entry name" value="ATP-grasp"/>
</dbReference>
<dbReference type="GO" id="GO:0016874">
    <property type="term" value="F:ligase activity"/>
    <property type="evidence" value="ECO:0007669"/>
    <property type="project" value="UniProtKB-KW"/>
</dbReference>
<dbReference type="PIRSF" id="PIRSF039102">
    <property type="entry name" value="Ddl/VanB"/>
    <property type="match status" value="1"/>
</dbReference>
<dbReference type="InterPro" id="IPR000291">
    <property type="entry name" value="D-Ala_lig_Van_CS"/>
</dbReference>
<gene>
    <name evidence="13" type="primary">ddl</name>
    <name evidence="16" type="ORF">NE663_02355</name>
</gene>
<dbReference type="HAMAP" id="MF_00047">
    <property type="entry name" value="Dala_Dala_lig"/>
    <property type="match status" value="1"/>
</dbReference>
<comment type="cofactor">
    <cofactor evidence="2">
        <name>Mg(2+)</name>
        <dbReference type="ChEBI" id="CHEBI:18420"/>
    </cofactor>
</comment>
<dbReference type="InterPro" id="IPR011095">
    <property type="entry name" value="Dala_Dala_lig_C"/>
</dbReference>
<evidence type="ECO:0000256" key="12">
    <source>
        <dbReference type="ARBA" id="ARBA00023316"/>
    </source>
</evidence>
<keyword evidence="12 13" id="KW-0961">Cell wall biogenesis/degradation</keyword>
<keyword evidence="17" id="KW-1185">Reference proteome</keyword>
<dbReference type="RefSeq" id="WP_256197368.1">
    <property type="nucleotide sequence ID" value="NZ_JANGCH010000002.1"/>
</dbReference>
<dbReference type="InterPro" id="IPR011127">
    <property type="entry name" value="Dala_Dala_lig_N"/>
</dbReference>
<dbReference type="PROSITE" id="PS00844">
    <property type="entry name" value="DALA_DALA_LIGASE_2"/>
    <property type="match status" value="1"/>
</dbReference>
<evidence type="ECO:0000256" key="5">
    <source>
        <dbReference type="ARBA" id="ARBA00022723"/>
    </source>
</evidence>
<evidence type="ECO:0000313" key="17">
    <source>
        <dbReference type="Proteomes" id="UP001524435"/>
    </source>
</evidence>
<evidence type="ECO:0000256" key="4">
    <source>
        <dbReference type="ARBA" id="ARBA00022598"/>
    </source>
</evidence>
<dbReference type="Pfam" id="PF01820">
    <property type="entry name" value="Dala_Dala_lig_N"/>
    <property type="match status" value="1"/>
</dbReference>
<dbReference type="SUPFAM" id="SSF52440">
    <property type="entry name" value="PreATP-grasp domain"/>
    <property type="match status" value="1"/>
</dbReference>
<name>A0ABT1SJC4_9FIRM</name>
<dbReference type="NCBIfam" id="TIGR01205">
    <property type="entry name" value="D_ala_D_alaTIGR"/>
    <property type="match status" value="1"/>
</dbReference>
<comment type="subcellular location">
    <subcellularLocation>
        <location evidence="13">Cytoplasm</location>
    </subcellularLocation>
</comment>
<keyword evidence="10 13" id="KW-0573">Peptidoglycan synthesis</keyword>
<comment type="caution">
    <text evidence="16">The sequence shown here is derived from an EMBL/GenBank/DDBJ whole genome shotgun (WGS) entry which is preliminary data.</text>
</comment>
<evidence type="ECO:0000256" key="14">
    <source>
        <dbReference type="PROSITE-ProRule" id="PRU00409"/>
    </source>
</evidence>
<comment type="pathway">
    <text evidence="13">Cell wall biogenesis; peptidoglycan biosynthesis.</text>
</comment>
<dbReference type="NCBIfam" id="NF002528">
    <property type="entry name" value="PRK01966.1-4"/>
    <property type="match status" value="1"/>
</dbReference>
<evidence type="ECO:0000256" key="6">
    <source>
        <dbReference type="ARBA" id="ARBA00022741"/>
    </source>
</evidence>
<accession>A0ABT1SJC4</accession>
<dbReference type="EC" id="6.3.2.4" evidence="13"/>
<keyword evidence="8" id="KW-0460">Magnesium</keyword>
<dbReference type="InterPro" id="IPR005905">
    <property type="entry name" value="D_ala_D_ala"/>
</dbReference>
<dbReference type="Pfam" id="PF07478">
    <property type="entry name" value="Dala_Dala_lig_C"/>
    <property type="match status" value="1"/>
</dbReference>
<comment type="function">
    <text evidence="13">Cell wall formation.</text>
</comment>
<evidence type="ECO:0000256" key="3">
    <source>
        <dbReference type="ARBA" id="ARBA00010871"/>
    </source>
</evidence>
<proteinExistence type="inferred from homology"/>
<comment type="catalytic activity">
    <reaction evidence="13">
        <text>2 D-alanine + ATP = D-alanyl-D-alanine + ADP + phosphate + H(+)</text>
        <dbReference type="Rhea" id="RHEA:11224"/>
        <dbReference type="ChEBI" id="CHEBI:15378"/>
        <dbReference type="ChEBI" id="CHEBI:30616"/>
        <dbReference type="ChEBI" id="CHEBI:43474"/>
        <dbReference type="ChEBI" id="CHEBI:57416"/>
        <dbReference type="ChEBI" id="CHEBI:57822"/>
        <dbReference type="ChEBI" id="CHEBI:456216"/>
        <dbReference type="EC" id="6.3.2.4"/>
    </reaction>
</comment>
<protein>
    <recommendedName>
        <fullName evidence="13">D-alanine--D-alanine ligase</fullName>
        <ecNumber evidence="13">6.3.2.4</ecNumber>
    </recommendedName>
    <alternativeName>
        <fullName evidence="13">D-Ala-D-Ala ligase</fullName>
    </alternativeName>
    <alternativeName>
        <fullName evidence="13">D-alanylalanine synthetase</fullName>
    </alternativeName>
</protein>
<dbReference type="PANTHER" id="PTHR23132">
    <property type="entry name" value="D-ALANINE--D-ALANINE LIGASE"/>
    <property type="match status" value="1"/>
</dbReference>
<dbReference type="Proteomes" id="UP001524435">
    <property type="component" value="Unassembled WGS sequence"/>
</dbReference>
<dbReference type="PROSITE" id="PS50975">
    <property type="entry name" value="ATP_GRASP"/>
    <property type="match status" value="1"/>
</dbReference>
<evidence type="ECO:0000256" key="2">
    <source>
        <dbReference type="ARBA" id="ARBA00001946"/>
    </source>
</evidence>
<dbReference type="PROSITE" id="PS00843">
    <property type="entry name" value="DALA_DALA_LIGASE_1"/>
    <property type="match status" value="1"/>
</dbReference>
<dbReference type="PANTHER" id="PTHR23132:SF25">
    <property type="entry name" value="D-ALANINE--D-ALANINE LIGASE A"/>
    <property type="match status" value="1"/>
</dbReference>
<dbReference type="EMBL" id="JANGCH010000002">
    <property type="protein sequence ID" value="MCQ5121103.1"/>
    <property type="molecule type" value="Genomic_DNA"/>
</dbReference>
<keyword evidence="7 14" id="KW-0067">ATP-binding</keyword>
<dbReference type="Gene3D" id="3.30.1490.20">
    <property type="entry name" value="ATP-grasp fold, A domain"/>
    <property type="match status" value="1"/>
</dbReference>
<dbReference type="Gene3D" id="3.40.50.20">
    <property type="match status" value="1"/>
</dbReference>
<evidence type="ECO:0000256" key="1">
    <source>
        <dbReference type="ARBA" id="ARBA00001936"/>
    </source>
</evidence>
<feature type="domain" description="ATP-grasp" evidence="15">
    <location>
        <begin position="143"/>
        <end position="351"/>
    </location>
</feature>
<organism evidence="16 17">
    <name type="scientific">Massilicoli timonensis</name>
    <dbReference type="NCBI Taxonomy" id="2015901"/>
    <lineage>
        <taxon>Bacteria</taxon>
        <taxon>Bacillati</taxon>
        <taxon>Bacillota</taxon>
        <taxon>Erysipelotrichia</taxon>
        <taxon>Erysipelotrichales</taxon>
        <taxon>Erysipelotrichaceae</taxon>
        <taxon>Massilicoli</taxon>
    </lineage>
</organism>
<dbReference type="InterPro" id="IPR013815">
    <property type="entry name" value="ATP_grasp_subdomain_1"/>
</dbReference>
<keyword evidence="5" id="KW-0479">Metal-binding</keyword>
<keyword evidence="6 14" id="KW-0547">Nucleotide-binding</keyword>
<dbReference type="InterPro" id="IPR016185">
    <property type="entry name" value="PreATP-grasp_dom_sf"/>
</dbReference>
<keyword evidence="13" id="KW-0963">Cytoplasm</keyword>
<comment type="cofactor">
    <cofactor evidence="1">
        <name>Mn(2+)</name>
        <dbReference type="ChEBI" id="CHEBI:29035"/>
    </cofactor>
</comment>
<dbReference type="SUPFAM" id="SSF56059">
    <property type="entry name" value="Glutathione synthetase ATP-binding domain-like"/>
    <property type="match status" value="1"/>
</dbReference>
<sequence length="356" mass="39222">MKKLKLAIIFGGQSSEYPVSLHSVGSLIHNLDMERYEPLYVGITQTGKWYYYGGDVEAIEHDHWQEHESVCEMILSPSAGDGFLKVLADGTLERVQVDCIFPVLHGKNGEDGTIQGLFELSGIPYVGCGHMASALIMDKEMTHIIAEANGIPCAPYLCVRKSSGLDLKKVYEEAKEKLGLPIFMKPANAGSSFGIHKASTFAEFVSGMEDAMKHDGRGKVILEKTIEGFEIGTAVMGNDPDDLIIGSVDEIETSAPFFDYEGKYNMVDSAIYCPARISKELSEQAKQLALATYRALNCRGLTRIDLFVTKDEQIILNEANTIPGFTATSRYPSMMKDIGISFTDLLNRLIAYAMEK</sequence>
<evidence type="ECO:0000256" key="8">
    <source>
        <dbReference type="ARBA" id="ARBA00022842"/>
    </source>
</evidence>
<dbReference type="Gene3D" id="3.30.470.20">
    <property type="entry name" value="ATP-grasp fold, B domain"/>
    <property type="match status" value="1"/>
</dbReference>
<evidence type="ECO:0000256" key="7">
    <source>
        <dbReference type="ARBA" id="ARBA00022840"/>
    </source>
</evidence>
<reference evidence="16 17" key="1">
    <citation type="submission" date="2022-06" db="EMBL/GenBank/DDBJ databases">
        <title>Isolation of gut microbiota from human fecal samples.</title>
        <authorList>
            <person name="Pamer E.G."/>
            <person name="Barat B."/>
            <person name="Waligurski E."/>
            <person name="Medina S."/>
            <person name="Paddock L."/>
            <person name="Mostad J."/>
        </authorList>
    </citation>
    <scope>NUCLEOTIDE SEQUENCE [LARGE SCALE GENOMIC DNA]</scope>
    <source>
        <strain evidence="16 17">DFI.6.1</strain>
    </source>
</reference>
<evidence type="ECO:0000256" key="9">
    <source>
        <dbReference type="ARBA" id="ARBA00022960"/>
    </source>
</evidence>
<evidence type="ECO:0000256" key="13">
    <source>
        <dbReference type="HAMAP-Rule" id="MF_00047"/>
    </source>
</evidence>
<evidence type="ECO:0000313" key="16">
    <source>
        <dbReference type="EMBL" id="MCQ5121103.1"/>
    </source>
</evidence>
<keyword evidence="11" id="KW-0464">Manganese</keyword>